<protein>
    <submittedName>
        <fullName evidence="2">Uncharacterized protein</fullName>
    </submittedName>
</protein>
<evidence type="ECO:0000313" key="3">
    <source>
        <dbReference type="Proteomes" id="UP000054279"/>
    </source>
</evidence>
<feature type="compositionally biased region" description="Basic and acidic residues" evidence="1">
    <location>
        <begin position="228"/>
        <end position="246"/>
    </location>
</feature>
<feature type="region of interest" description="Disordered" evidence="1">
    <location>
        <begin position="207"/>
        <end position="285"/>
    </location>
</feature>
<dbReference type="HOGENOM" id="CLU_061024_0_1_1"/>
<feature type="region of interest" description="Disordered" evidence="1">
    <location>
        <begin position="101"/>
        <end position="126"/>
    </location>
</feature>
<name>A0A0C9VGB4_SPHS4</name>
<accession>A0A0C9VGB4</accession>
<proteinExistence type="predicted"/>
<dbReference type="EMBL" id="KN837144">
    <property type="protein sequence ID" value="KIJ40452.1"/>
    <property type="molecule type" value="Genomic_DNA"/>
</dbReference>
<feature type="compositionally biased region" description="Basic and acidic residues" evidence="1">
    <location>
        <begin position="254"/>
        <end position="277"/>
    </location>
</feature>
<evidence type="ECO:0000256" key="1">
    <source>
        <dbReference type="SAM" id="MobiDB-lite"/>
    </source>
</evidence>
<organism evidence="2 3">
    <name type="scientific">Sphaerobolus stellatus (strain SS14)</name>
    <dbReference type="NCBI Taxonomy" id="990650"/>
    <lineage>
        <taxon>Eukaryota</taxon>
        <taxon>Fungi</taxon>
        <taxon>Dikarya</taxon>
        <taxon>Basidiomycota</taxon>
        <taxon>Agaricomycotina</taxon>
        <taxon>Agaricomycetes</taxon>
        <taxon>Phallomycetidae</taxon>
        <taxon>Geastrales</taxon>
        <taxon>Sphaerobolaceae</taxon>
        <taxon>Sphaerobolus</taxon>
    </lineage>
</organism>
<dbReference type="Proteomes" id="UP000054279">
    <property type="component" value="Unassembled WGS sequence"/>
</dbReference>
<evidence type="ECO:0000313" key="2">
    <source>
        <dbReference type="EMBL" id="KIJ40452.1"/>
    </source>
</evidence>
<dbReference type="AlphaFoldDB" id="A0A0C9VGB4"/>
<sequence>MSATTSSSKTTTVNTILYKRSKDVPHLSMVEKSDPCRTLSGFKAISEFTKRQGLTKNEEWEGYEDVEREVLVQGYWCAYDQEHDELDALYLDLVRKEATAESKQKSEEEKKKKSKPAAPIASGSESGKGKEKIVEIIDLKSEVDMVFWETCVGCERAKVKCIFMHATNSTKGQMKQLAARYTFGKSCVPQVLLLNWYGDLEFEEDVESRRKRERDEEVDAESGPSKRVRIEEELESGVKEVEKEVEPDPTPMVDKGKGKEKEVGPKEAEKDTMKEWKQCPNCNIG</sequence>
<feature type="compositionally biased region" description="Basic and acidic residues" evidence="1">
    <location>
        <begin position="101"/>
        <end position="111"/>
    </location>
</feature>
<reference evidence="2 3" key="1">
    <citation type="submission" date="2014-06" db="EMBL/GenBank/DDBJ databases">
        <title>Evolutionary Origins and Diversification of the Mycorrhizal Mutualists.</title>
        <authorList>
            <consortium name="DOE Joint Genome Institute"/>
            <consortium name="Mycorrhizal Genomics Consortium"/>
            <person name="Kohler A."/>
            <person name="Kuo A."/>
            <person name="Nagy L.G."/>
            <person name="Floudas D."/>
            <person name="Copeland A."/>
            <person name="Barry K.W."/>
            <person name="Cichocki N."/>
            <person name="Veneault-Fourrey C."/>
            <person name="LaButti K."/>
            <person name="Lindquist E.A."/>
            <person name="Lipzen A."/>
            <person name="Lundell T."/>
            <person name="Morin E."/>
            <person name="Murat C."/>
            <person name="Riley R."/>
            <person name="Ohm R."/>
            <person name="Sun H."/>
            <person name="Tunlid A."/>
            <person name="Henrissat B."/>
            <person name="Grigoriev I.V."/>
            <person name="Hibbett D.S."/>
            <person name="Martin F."/>
        </authorList>
    </citation>
    <scope>NUCLEOTIDE SEQUENCE [LARGE SCALE GENOMIC DNA]</scope>
    <source>
        <strain evidence="2 3">SS14</strain>
    </source>
</reference>
<gene>
    <name evidence="2" type="ORF">M422DRAFT_256704</name>
</gene>
<keyword evidence="3" id="KW-1185">Reference proteome</keyword>